<keyword evidence="3" id="KW-1185">Reference proteome</keyword>
<accession>A0ABQ7AF39</accession>
<evidence type="ECO:0000256" key="1">
    <source>
        <dbReference type="SAM" id="MobiDB-lite"/>
    </source>
</evidence>
<gene>
    <name evidence="2" type="ORF">DY000_02053366</name>
</gene>
<organism evidence="2 3">
    <name type="scientific">Brassica cretica</name>
    <name type="common">Mustard</name>
    <dbReference type="NCBI Taxonomy" id="69181"/>
    <lineage>
        <taxon>Eukaryota</taxon>
        <taxon>Viridiplantae</taxon>
        <taxon>Streptophyta</taxon>
        <taxon>Embryophyta</taxon>
        <taxon>Tracheophyta</taxon>
        <taxon>Spermatophyta</taxon>
        <taxon>Magnoliopsida</taxon>
        <taxon>eudicotyledons</taxon>
        <taxon>Gunneridae</taxon>
        <taxon>Pentapetalae</taxon>
        <taxon>rosids</taxon>
        <taxon>malvids</taxon>
        <taxon>Brassicales</taxon>
        <taxon>Brassicaceae</taxon>
        <taxon>Brassiceae</taxon>
        <taxon>Brassica</taxon>
    </lineage>
</organism>
<evidence type="ECO:0000313" key="2">
    <source>
        <dbReference type="EMBL" id="KAF3496314.1"/>
    </source>
</evidence>
<comment type="caution">
    <text evidence="2">The sequence shown here is derived from an EMBL/GenBank/DDBJ whole genome shotgun (WGS) entry which is preliminary data.</text>
</comment>
<dbReference type="Proteomes" id="UP000266723">
    <property type="component" value="Unassembled WGS sequence"/>
</dbReference>
<dbReference type="EMBL" id="QGKV02002055">
    <property type="protein sequence ID" value="KAF3496314.1"/>
    <property type="molecule type" value="Genomic_DNA"/>
</dbReference>
<sequence>MMKFMNSRLTYMYQQIHRLKEKVDSLNEKIWNKWTVCRPTYRILALIRVTQTPETPLLMATSMDPVTFQRRRTLPNDANEARPSELTHHPGIPLSEIE</sequence>
<reference evidence="2 3" key="1">
    <citation type="journal article" date="2020" name="BMC Genomics">
        <title>Intraspecific diversification of the crop wild relative Brassica cretica Lam. using demographic model selection.</title>
        <authorList>
            <person name="Kioukis A."/>
            <person name="Michalopoulou V.A."/>
            <person name="Briers L."/>
            <person name="Pirintsos S."/>
            <person name="Studholme D.J."/>
            <person name="Pavlidis P."/>
            <person name="Sarris P.F."/>
        </authorList>
    </citation>
    <scope>NUCLEOTIDE SEQUENCE [LARGE SCALE GENOMIC DNA]</scope>
    <source>
        <strain evidence="3">cv. PFS-1207/04</strain>
    </source>
</reference>
<feature type="compositionally biased region" description="Basic and acidic residues" evidence="1">
    <location>
        <begin position="79"/>
        <end position="88"/>
    </location>
</feature>
<protein>
    <submittedName>
        <fullName evidence="2">Uncharacterized protein</fullName>
    </submittedName>
</protein>
<evidence type="ECO:0000313" key="3">
    <source>
        <dbReference type="Proteomes" id="UP000266723"/>
    </source>
</evidence>
<proteinExistence type="predicted"/>
<feature type="region of interest" description="Disordered" evidence="1">
    <location>
        <begin position="74"/>
        <end position="98"/>
    </location>
</feature>
<name>A0ABQ7AF39_BRACR</name>